<dbReference type="OrthoDB" id="287711at2759"/>
<evidence type="ECO:0000313" key="3">
    <source>
        <dbReference type="Proteomes" id="UP000692954"/>
    </source>
</evidence>
<dbReference type="AlphaFoldDB" id="A0A8S1Q6Q0"/>
<feature type="coiled-coil region" evidence="1">
    <location>
        <begin position="621"/>
        <end position="652"/>
    </location>
</feature>
<name>A0A8S1Q6Q0_9CILI</name>
<accession>A0A8S1Q6Q0</accession>
<protein>
    <recommendedName>
        <fullName evidence="4">Protein kinase domain-containing protein</fullName>
    </recommendedName>
</protein>
<dbReference type="EMBL" id="CAJJDN010000097">
    <property type="protein sequence ID" value="CAD8111222.1"/>
    <property type="molecule type" value="Genomic_DNA"/>
</dbReference>
<keyword evidence="1" id="KW-0175">Coiled coil</keyword>
<proteinExistence type="predicted"/>
<dbReference type="Proteomes" id="UP000692954">
    <property type="component" value="Unassembled WGS sequence"/>
</dbReference>
<reference evidence="2" key="1">
    <citation type="submission" date="2021-01" db="EMBL/GenBank/DDBJ databases">
        <authorList>
            <consortium name="Genoscope - CEA"/>
            <person name="William W."/>
        </authorList>
    </citation>
    <scope>NUCLEOTIDE SEQUENCE</scope>
</reference>
<organism evidence="2 3">
    <name type="scientific">Paramecium sonneborni</name>
    <dbReference type="NCBI Taxonomy" id="65129"/>
    <lineage>
        <taxon>Eukaryota</taxon>
        <taxon>Sar</taxon>
        <taxon>Alveolata</taxon>
        <taxon>Ciliophora</taxon>
        <taxon>Intramacronucleata</taxon>
        <taxon>Oligohymenophorea</taxon>
        <taxon>Peniculida</taxon>
        <taxon>Parameciidae</taxon>
        <taxon>Paramecium</taxon>
    </lineage>
</organism>
<gene>
    <name evidence="2" type="ORF">PSON_ATCC_30995.1.T0970182</name>
</gene>
<comment type="caution">
    <text evidence="2">The sequence shown here is derived from an EMBL/GenBank/DDBJ whole genome shotgun (WGS) entry which is preliminary data.</text>
</comment>
<sequence>MSANHPYTVTFPIWQCEQWQALKGRLKLTDENIVIVRWKDCRYLDEELKFLESYHRIKPYREMKLLKPQISLLPSILQIVRTNTYTDMIIENVCQWQLINGDLSKLLLIYFGYDLYQGYCQPRDCTIDNIIKNGDSIVILDFGLKKRIENYCVYWNPLILKGKPCRSSYQWSLGILYLVMTQGTYILNEVQRHITEWLQGGRLDIGSLITNKKPTVQNLISSLLNPENPIEWNQIPYHSAFREDNACKQILKDYQIKFNRIDVKCRSTSRISSKDDTNSLINSFQQINCNKNTKTTEQNLLNQSLITKISNMQRMHQDNIKSVIGNRYQSVQSRQKSSSNQTRQMIQTYTNNKFNNFFSSTKILPKPNIKSQNYGQKSYRNQTQNTTIYTGYDSSRKIIDNSSDLNQNSSSQQLSQSKTKNQFFYDKIRTRVCSVQGNSIKIQTKQRFASLSKSDQMKQQQVVYSKVSKTQDELQQLYQQSENAMEQYKAIYSSDLDDNQFNQRSNLDDNQNQKPNLDESRVSNAENYIQLIKRSNQQLALFSQKYNRSLDALNIVGQTVAKCLNFFNGLQNFWVIPLFLVFKRMLQLRKEIEILLESKVNSFGLAEWDHITTCFEYQDYYNKVKQDNQLVQNELNLLLNTAKAKAEKLDKNRKDKVEWFLNDFIDDDIKDICYTYLYGQIYQNIKEKKGLPKSTIEWLRLQIQAQASLIIFDLPTLMCDKDTFTYETYLQALEYTDENQILQYLKRNEQYLERK</sequence>
<evidence type="ECO:0008006" key="4">
    <source>
        <dbReference type="Google" id="ProtNLM"/>
    </source>
</evidence>
<evidence type="ECO:0000313" key="2">
    <source>
        <dbReference type="EMBL" id="CAD8111222.1"/>
    </source>
</evidence>
<evidence type="ECO:0000256" key="1">
    <source>
        <dbReference type="SAM" id="Coils"/>
    </source>
</evidence>
<keyword evidence="3" id="KW-1185">Reference proteome</keyword>